<evidence type="ECO:0000313" key="4">
    <source>
        <dbReference type="EMBL" id="ESW15020.1"/>
    </source>
</evidence>
<proteinExistence type="inferred from homology"/>
<name>V7BBQ6_PHAVU</name>
<dbReference type="Gramene" id="ESW15020">
    <property type="protein sequence ID" value="ESW15020"/>
    <property type="gene ID" value="PHAVU_007G037300g"/>
</dbReference>
<dbReference type="Proteomes" id="UP000000226">
    <property type="component" value="Chromosome 7"/>
</dbReference>
<dbReference type="InterPro" id="IPR052806">
    <property type="entry name" value="Fasciclin-like_AGP"/>
</dbReference>
<feature type="chain" id="PRO_5004754366" description="FAS1 domain-containing protein" evidence="2">
    <location>
        <begin position="18"/>
        <end position="326"/>
    </location>
</feature>
<dbReference type="InterPro" id="IPR000782">
    <property type="entry name" value="FAS1_domain"/>
</dbReference>
<dbReference type="SMR" id="V7BBQ6"/>
<reference evidence="5" key="1">
    <citation type="journal article" date="2014" name="Nat. Genet.">
        <title>A reference genome for common bean and genome-wide analysis of dual domestications.</title>
        <authorList>
            <person name="Schmutz J."/>
            <person name="McClean P.E."/>
            <person name="Mamidi S."/>
            <person name="Wu G.A."/>
            <person name="Cannon S.B."/>
            <person name="Grimwood J."/>
            <person name="Jenkins J."/>
            <person name="Shu S."/>
            <person name="Song Q."/>
            <person name="Chavarro C."/>
            <person name="Torres-Torres M."/>
            <person name="Geffroy V."/>
            <person name="Moghaddam S.M."/>
            <person name="Gao D."/>
            <person name="Abernathy B."/>
            <person name="Barry K."/>
            <person name="Blair M."/>
            <person name="Brick M.A."/>
            <person name="Chovatia M."/>
            <person name="Gepts P."/>
            <person name="Goodstein D.M."/>
            <person name="Gonzales M."/>
            <person name="Hellsten U."/>
            <person name="Hyten D.L."/>
            <person name="Jia G."/>
            <person name="Kelly J.D."/>
            <person name="Kudrna D."/>
            <person name="Lee R."/>
            <person name="Richard M.M."/>
            <person name="Miklas P.N."/>
            <person name="Osorno J.M."/>
            <person name="Rodrigues J."/>
            <person name="Thareau V."/>
            <person name="Urrea C.A."/>
            <person name="Wang M."/>
            <person name="Yu Y."/>
            <person name="Zhang M."/>
            <person name="Wing R.A."/>
            <person name="Cregan P.B."/>
            <person name="Rokhsar D.S."/>
            <person name="Jackson S.A."/>
        </authorList>
    </citation>
    <scope>NUCLEOTIDE SEQUENCE [LARGE SCALE GENOMIC DNA]</scope>
    <source>
        <strain evidence="5">cv. G19833</strain>
    </source>
</reference>
<dbReference type="SUPFAM" id="SSF82153">
    <property type="entry name" value="FAS1 domain"/>
    <property type="match status" value="2"/>
</dbReference>
<dbReference type="EMBL" id="CM002294">
    <property type="protein sequence ID" value="ESW15020.1"/>
    <property type="molecule type" value="Genomic_DNA"/>
</dbReference>
<comment type="similarity">
    <text evidence="1">Belongs to the fasciclin-like AGP family.</text>
</comment>
<dbReference type="OMA" id="VPCKLLW"/>
<dbReference type="Pfam" id="PF02469">
    <property type="entry name" value="Fasciclin"/>
    <property type="match status" value="2"/>
</dbReference>
<keyword evidence="5" id="KW-1185">Reference proteome</keyword>
<protein>
    <recommendedName>
        <fullName evidence="3">FAS1 domain-containing protein</fullName>
    </recommendedName>
</protein>
<feature type="domain" description="FAS1" evidence="3">
    <location>
        <begin position="163"/>
        <end position="300"/>
    </location>
</feature>
<dbReference type="PANTHER" id="PTHR33985:SF34">
    <property type="entry name" value="FASCICLIN-LIKE ARABINOGALACTAN PROTEIN"/>
    <property type="match status" value="1"/>
</dbReference>
<dbReference type="AlphaFoldDB" id="V7BBQ6"/>
<dbReference type="Gene3D" id="2.30.180.10">
    <property type="entry name" value="FAS1 domain"/>
    <property type="match status" value="2"/>
</dbReference>
<dbReference type="STRING" id="3885.V7BBQ6"/>
<evidence type="ECO:0000256" key="1">
    <source>
        <dbReference type="ARBA" id="ARBA00007843"/>
    </source>
</evidence>
<sequence>MKQSAFVFVLFFSLAGALPREAIFDAADVLSDSGFVSMALTLEVVAETLLEQSPSATVFAPSDSAFKKSGQPSLDLLRFHLAPLPLTPSSLRLLTAGAKIPTMLSGQSLTATTSSADRLTSINNIKLTQSPIYDDGSLLVYGIDRFFDPNFQLPSSSDSNSSCSAKNHTASVSDSFNQAIQTLKTGGYSAVAAFLEMQLFGVAEFSGITVFAPADDLVLNRIGDFSQYPSFFRRHVVPCRLLWNDLVNFDDGSELSSFLEGFTINITRSGGVLVFNGVPVFFPDVFFNDRIVVHGVSNILASQNTAFRHNAHVVDYEGNLFDTSEF</sequence>
<dbReference type="PANTHER" id="PTHR33985">
    <property type="entry name" value="OS02G0491300 PROTEIN-RELATED"/>
    <property type="match status" value="1"/>
</dbReference>
<dbReference type="OrthoDB" id="1893649at2759"/>
<dbReference type="SMART" id="SM00554">
    <property type="entry name" value="FAS1"/>
    <property type="match status" value="2"/>
</dbReference>
<dbReference type="InterPro" id="IPR036378">
    <property type="entry name" value="FAS1_dom_sf"/>
</dbReference>
<accession>V7BBQ6</accession>
<organism evidence="4 5">
    <name type="scientific">Phaseolus vulgaris</name>
    <name type="common">Kidney bean</name>
    <name type="synonym">French bean</name>
    <dbReference type="NCBI Taxonomy" id="3885"/>
    <lineage>
        <taxon>Eukaryota</taxon>
        <taxon>Viridiplantae</taxon>
        <taxon>Streptophyta</taxon>
        <taxon>Embryophyta</taxon>
        <taxon>Tracheophyta</taxon>
        <taxon>Spermatophyta</taxon>
        <taxon>Magnoliopsida</taxon>
        <taxon>eudicotyledons</taxon>
        <taxon>Gunneridae</taxon>
        <taxon>Pentapetalae</taxon>
        <taxon>rosids</taxon>
        <taxon>fabids</taxon>
        <taxon>Fabales</taxon>
        <taxon>Fabaceae</taxon>
        <taxon>Papilionoideae</taxon>
        <taxon>50 kb inversion clade</taxon>
        <taxon>NPAAA clade</taxon>
        <taxon>indigoferoid/millettioid clade</taxon>
        <taxon>Phaseoleae</taxon>
        <taxon>Phaseolus</taxon>
    </lineage>
</organism>
<evidence type="ECO:0000256" key="2">
    <source>
        <dbReference type="SAM" id="SignalP"/>
    </source>
</evidence>
<feature type="domain" description="FAS1" evidence="3">
    <location>
        <begin position="23"/>
        <end position="147"/>
    </location>
</feature>
<keyword evidence="2" id="KW-0732">Signal</keyword>
<evidence type="ECO:0000313" key="5">
    <source>
        <dbReference type="Proteomes" id="UP000000226"/>
    </source>
</evidence>
<feature type="signal peptide" evidence="2">
    <location>
        <begin position="1"/>
        <end position="17"/>
    </location>
</feature>
<dbReference type="PROSITE" id="PS50213">
    <property type="entry name" value="FAS1"/>
    <property type="match status" value="2"/>
</dbReference>
<gene>
    <name evidence="4" type="ORF">PHAVU_007G037300g</name>
</gene>
<evidence type="ECO:0000259" key="3">
    <source>
        <dbReference type="PROSITE" id="PS50213"/>
    </source>
</evidence>
<dbReference type="eggNOG" id="ENOG502RIKK">
    <property type="taxonomic scope" value="Eukaryota"/>
</dbReference>